<evidence type="ECO:0000313" key="1">
    <source>
        <dbReference type="EMBL" id="KAK5139775.1"/>
    </source>
</evidence>
<organism evidence="1 2">
    <name type="scientific">Rachicladosporium monterosium</name>
    <dbReference type="NCBI Taxonomy" id="1507873"/>
    <lineage>
        <taxon>Eukaryota</taxon>
        <taxon>Fungi</taxon>
        <taxon>Dikarya</taxon>
        <taxon>Ascomycota</taxon>
        <taxon>Pezizomycotina</taxon>
        <taxon>Dothideomycetes</taxon>
        <taxon>Dothideomycetidae</taxon>
        <taxon>Cladosporiales</taxon>
        <taxon>Cladosporiaceae</taxon>
        <taxon>Rachicladosporium</taxon>
    </lineage>
</organism>
<protein>
    <recommendedName>
        <fullName evidence="3">HD domain-containing protein</fullName>
    </recommendedName>
</protein>
<evidence type="ECO:0008006" key="3">
    <source>
        <dbReference type="Google" id="ProtNLM"/>
    </source>
</evidence>
<proteinExistence type="predicted"/>
<keyword evidence="2" id="KW-1185">Reference proteome</keyword>
<dbReference type="Proteomes" id="UP001308179">
    <property type="component" value="Unassembled WGS sequence"/>
</dbReference>
<sequence length="89" mass="10088">MDYATSIRESTKTADIFVSAVQIPDESTTADESVAETPNTPRRDFESSALYIGVYDYVKQYMSRYDPSHDFNHVLRVLALAKHILAEDL</sequence>
<comment type="caution">
    <text evidence="1">The sequence shown here is derived from an EMBL/GenBank/DDBJ whole genome shotgun (WGS) entry which is preliminary data.</text>
</comment>
<accession>A0ABR0KWS2</accession>
<feature type="non-terminal residue" evidence="1">
    <location>
        <position position="89"/>
    </location>
</feature>
<dbReference type="EMBL" id="JAVRRR010001013">
    <property type="protein sequence ID" value="KAK5139775.1"/>
    <property type="molecule type" value="Genomic_DNA"/>
</dbReference>
<reference evidence="1 2" key="1">
    <citation type="submission" date="2023-08" db="EMBL/GenBank/DDBJ databases">
        <title>Black Yeasts Isolated from many extreme environments.</title>
        <authorList>
            <person name="Coleine C."/>
            <person name="Stajich J.E."/>
            <person name="Selbmann L."/>
        </authorList>
    </citation>
    <scope>NUCLEOTIDE SEQUENCE [LARGE SCALE GENOMIC DNA]</scope>
    <source>
        <strain evidence="1 2">CCFEE 5386</strain>
    </source>
</reference>
<dbReference type="SUPFAM" id="SSF109604">
    <property type="entry name" value="HD-domain/PDEase-like"/>
    <property type="match status" value="1"/>
</dbReference>
<gene>
    <name evidence="1" type="ORF">LTR32_007222</name>
</gene>
<dbReference type="Gene3D" id="1.10.472.50">
    <property type="entry name" value="HD-domain/PDEase-like"/>
    <property type="match status" value="1"/>
</dbReference>
<evidence type="ECO:0000313" key="2">
    <source>
        <dbReference type="Proteomes" id="UP001308179"/>
    </source>
</evidence>
<name>A0ABR0KWS2_9PEZI</name>